<name>A0A316A8A5_9ACTN</name>
<proteinExistence type="predicted"/>
<gene>
    <name evidence="4" type="ORF">BXY45_11096</name>
</gene>
<dbReference type="Gene3D" id="1.10.357.10">
    <property type="entry name" value="Tetracycline Repressor, domain 2"/>
    <property type="match status" value="1"/>
</dbReference>
<keyword evidence="1 2" id="KW-0238">DNA-binding</keyword>
<dbReference type="PANTHER" id="PTHR30055">
    <property type="entry name" value="HTH-TYPE TRANSCRIPTIONAL REGULATOR RUTR"/>
    <property type="match status" value="1"/>
</dbReference>
<evidence type="ECO:0000259" key="3">
    <source>
        <dbReference type="PROSITE" id="PS50977"/>
    </source>
</evidence>
<keyword evidence="5" id="KW-1185">Reference proteome</keyword>
<dbReference type="GO" id="GO:0000976">
    <property type="term" value="F:transcription cis-regulatory region binding"/>
    <property type="evidence" value="ECO:0007669"/>
    <property type="project" value="TreeGrafter"/>
</dbReference>
<evidence type="ECO:0000313" key="4">
    <source>
        <dbReference type="EMBL" id="PWJ53853.1"/>
    </source>
</evidence>
<accession>A0A316A8A5</accession>
<dbReference type="InterPro" id="IPR009057">
    <property type="entry name" value="Homeodomain-like_sf"/>
</dbReference>
<dbReference type="Pfam" id="PF17940">
    <property type="entry name" value="TetR_C_31"/>
    <property type="match status" value="1"/>
</dbReference>
<reference evidence="4 5" key="1">
    <citation type="submission" date="2018-03" db="EMBL/GenBank/DDBJ databases">
        <title>Genomic Encyclopedia of Archaeal and Bacterial Type Strains, Phase II (KMG-II): from individual species to whole genera.</title>
        <authorList>
            <person name="Goeker M."/>
        </authorList>
    </citation>
    <scope>NUCLEOTIDE SEQUENCE [LARGE SCALE GENOMIC DNA]</scope>
    <source>
        <strain evidence="4 5">DSM 44889</strain>
    </source>
</reference>
<sequence>MEPAQRNLRARGLARRTLLLEAAVRVVSAKGVGGVTHRAVAAEAGVPASSTTYFFESLDDLIGEAVAHAMEGELGRLEDLRRRLHEEHQSGASAIDQFVELVRVAEEQHTVAQFEMYLFASRHPALQKHVTRILEATRSLAREMWELGGVQDPSASTAAVAMIDGMALHGIAGAGQQDFAALARGLRALLVGYVALNAADGQARTDRS</sequence>
<dbReference type="Pfam" id="PF00440">
    <property type="entry name" value="TetR_N"/>
    <property type="match status" value="1"/>
</dbReference>
<dbReference type="EMBL" id="QGDQ01000010">
    <property type="protein sequence ID" value="PWJ53853.1"/>
    <property type="molecule type" value="Genomic_DNA"/>
</dbReference>
<dbReference type="SUPFAM" id="SSF48498">
    <property type="entry name" value="Tetracyclin repressor-like, C-terminal domain"/>
    <property type="match status" value="1"/>
</dbReference>
<feature type="domain" description="HTH tetR-type" evidence="3">
    <location>
        <begin position="13"/>
        <end position="73"/>
    </location>
</feature>
<dbReference type="AlphaFoldDB" id="A0A316A8A5"/>
<dbReference type="SUPFAM" id="SSF46689">
    <property type="entry name" value="Homeodomain-like"/>
    <property type="match status" value="1"/>
</dbReference>
<dbReference type="InterPro" id="IPR036271">
    <property type="entry name" value="Tet_transcr_reg_TetR-rel_C_sf"/>
</dbReference>
<dbReference type="GO" id="GO:0003700">
    <property type="term" value="F:DNA-binding transcription factor activity"/>
    <property type="evidence" value="ECO:0007669"/>
    <property type="project" value="TreeGrafter"/>
</dbReference>
<dbReference type="RefSeq" id="WP_170131423.1">
    <property type="nucleotide sequence ID" value="NZ_QGDQ01000010.1"/>
</dbReference>
<dbReference type="PANTHER" id="PTHR30055:SF231">
    <property type="entry name" value="TRANSCRIPTIONAL REGULATORY PROTEIN (PROBABLY DEOR-FAMILY)-RELATED"/>
    <property type="match status" value="1"/>
</dbReference>
<organism evidence="4 5">
    <name type="scientific">Quadrisphaera granulorum</name>
    <dbReference type="NCBI Taxonomy" id="317664"/>
    <lineage>
        <taxon>Bacteria</taxon>
        <taxon>Bacillati</taxon>
        <taxon>Actinomycetota</taxon>
        <taxon>Actinomycetes</taxon>
        <taxon>Kineosporiales</taxon>
        <taxon>Kineosporiaceae</taxon>
        <taxon>Quadrisphaera</taxon>
    </lineage>
</organism>
<feature type="DNA-binding region" description="H-T-H motif" evidence="2">
    <location>
        <begin position="36"/>
        <end position="55"/>
    </location>
</feature>
<dbReference type="InterPro" id="IPR001647">
    <property type="entry name" value="HTH_TetR"/>
</dbReference>
<dbReference type="InterPro" id="IPR050109">
    <property type="entry name" value="HTH-type_TetR-like_transc_reg"/>
</dbReference>
<evidence type="ECO:0000256" key="2">
    <source>
        <dbReference type="PROSITE-ProRule" id="PRU00335"/>
    </source>
</evidence>
<dbReference type="PROSITE" id="PS50977">
    <property type="entry name" value="HTH_TETR_2"/>
    <property type="match status" value="1"/>
</dbReference>
<dbReference type="InterPro" id="IPR041583">
    <property type="entry name" value="TetR_C_31"/>
</dbReference>
<protein>
    <submittedName>
        <fullName evidence="4">TetR family transcriptional regulator</fullName>
    </submittedName>
</protein>
<dbReference type="Proteomes" id="UP000245469">
    <property type="component" value="Unassembled WGS sequence"/>
</dbReference>
<evidence type="ECO:0000256" key="1">
    <source>
        <dbReference type="ARBA" id="ARBA00023125"/>
    </source>
</evidence>
<comment type="caution">
    <text evidence="4">The sequence shown here is derived from an EMBL/GenBank/DDBJ whole genome shotgun (WGS) entry which is preliminary data.</text>
</comment>
<evidence type="ECO:0000313" key="5">
    <source>
        <dbReference type="Proteomes" id="UP000245469"/>
    </source>
</evidence>